<organism evidence="1 2">
    <name type="scientific">Rhodonellum ikkaensis</name>
    <dbReference type="NCBI Taxonomy" id="336829"/>
    <lineage>
        <taxon>Bacteria</taxon>
        <taxon>Pseudomonadati</taxon>
        <taxon>Bacteroidota</taxon>
        <taxon>Cytophagia</taxon>
        <taxon>Cytophagales</taxon>
        <taxon>Cytophagaceae</taxon>
        <taxon>Rhodonellum</taxon>
    </lineage>
</organism>
<dbReference type="InterPro" id="IPR036410">
    <property type="entry name" value="HSP_DnaJ_Cys-rich_dom_sf"/>
</dbReference>
<dbReference type="SUPFAM" id="SSF48452">
    <property type="entry name" value="TPR-like"/>
    <property type="match status" value="1"/>
</dbReference>
<proteinExistence type="predicted"/>
<dbReference type="PANTHER" id="PTHR15852:SF54">
    <property type="entry name" value="PROTEIN SSUH2 HOMOLOG"/>
    <property type="match status" value="1"/>
</dbReference>
<dbReference type="EMBL" id="FNQC01000019">
    <property type="protein sequence ID" value="SDZ51839.1"/>
    <property type="molecule type" value="Genomic_DNA"/>
</dbReference>
<comment type="caution">
    <text evidence="1">The sequence shown here is derived from an EMBL/GenBank/DDBJ whole genome shotgun (WGS) entry which is preliminary data.</text>
</comment>
<dbReference type="InterPro" id="IPR011990">
    <property type="entry name" value="TPR-like_helical_dom_sf"/>
</dbReference>
<sequence>MRTISPNNFHKKIVLLLGLVFILHLNTGMAQVQPTLGGSSRLMNTALSEMEKGEYDKANGLFRQIIDSNLPIPSEMPYYFAETLFELQQFDNSANFLNKYLEINGFKGDNYEAAKRLEQRLENPLNEIKVCQLCDRRGYRYQQCFTCEGTKQIEQECNYCKAKGVIGCSRCVGSGMVTKRNVFNIVEYFECDRCSGKGRLECPTCNGSKKEVSACRTCQGSGRLQSDHLCDHEPEKEIQHLSQLFHKLKSHGNP</sequence>
<gene>
    <name evidence="1" type="ORF">SAMN05444412_11966</name>
</gene>
<keyword evidence="2" id="KW-1185">Reference proteome</keyword>
<dbReference type="Gene3D" id="1.25.40.10">
    <property type="entry name" value="Tetratricopeptide repeat domain"/>
    <property type="match status" value="1"/>
</dbReference>
<protein>
    <recommendedName>
        <fullName evidence="3">Molecular chaperone DnaJ</fullName>
    </recommendedName>
</protein>
<dbReference type="PANTHER" id="PTHR15852">
    <property type="entry name" value="PLASTID TRANSCRIPTIONALLY ACTIVE PROTEIN"/>
    <property type="match status" value="1"/>
</dbReference>
<dbReference type="SUPFAM" id="SSF57938">
    <property type="entry name" value="DnaJ/Hsp40 cysteine-rich domain"/>
    <property type="match status" value="1"/>
</dbReference>
<dbReference type="Gene3D" id="2.10.230.10">
    <property type="entry name" value="Heat shock protein DnaJ, cysteine-rich domain"/>
    <property type="match status" value="1"/>
</dbReference>
<evidence type="ECO:0008006" key="3">
    <source>
        <dbReference type="Google" id="ProtNLM"/>
    </source>
</evidence>
<accession>A0A1H3TR63</accession>
<name>A0A1H3TR63_9BACT</name>
<dbReference type="Proteomes" id="UP000199663">
    <property type="component" value="Unassembled WGS sequence"/>
</dbReference>
<reference evidence="1 2" key="1">
    <citation type="submission" date="2016-10" db="EMBL/GenBank/DDBJ databases">
        <authorList>
            <person name="Varghese N."/>
            <person name="Submissions S."/>
        </authorList>
    </citation>
    <scope>NUCLEOTIDE SEQUENCE [LARGE SCALE GENOMIC DNA]</scope>
    <source>
        <strain evidence="1 2">DSM 17997</strain>
    </source>
</reference>
<evidence type="ECO:0000313" key="2">
    <source>
        <dbReference type="Proteomes" id="UP000199663"/>
    </source>
</evidence>
<evidence type="ECO:0000313" key="1">
    <source>
        <dbReference type="EMBL" id="SDZ51839.1"/>
    </source>
</evidence>
<dbReference type="RefSeq" id="WP_019600177.1">
    <property type="nucleotide sequence ID" value="NZ_FNQC01000019.1"/>
</dbReference>